<evidence type="ECO:0000313" key="2">
    <source>
        <dbReference type="EMBL" id="JAH01863.1"/>
    </source>
</evidence>
<organism evidence="2">
    <name type="scientific">Anguilla anguilla</name>
    <name type="common">European freshwater eel</name>
    <name type="synonym">Muraena anguilla</name>
    <dbReference type="NCBI Taxonomy" id="7936"/>
    <lineage>
        <taxon>Eukaryota</taxon>
        <taxon>Metazoa</taxon>
        <taxon>Chordata</taxon>
        <taxon>Craniata</taxon>
        <taxon>Vertebrata</taxon>
        <taxon>Euteleostomi</taxon>
        <taxon>Actinopterygii</taxon>
        <taxon>Neopterygii</taxon>
        <taxon>Teleostei</taxon>
        <taxon>Anguilliformes</taxon>
        <taxon>Anguillidae</taxon>
        <taxon>Anguilla</taxon>
    </lineage>
</organism>
<keyword evidence="1" id="KW-0812">Transmembrane</keyword>
<keyword evidence="1" id="KW-0472">Membrane</keyword>
<accession>A0A0E9PDF6</accession>
<evidence type="ECO:0000256" key="1">
    <source>
        <dbReference type="SAM" id="Phobius"/>
    </source>
</evidence>
<reference evidence="2" key="1">
    <citation type="submission" date="2014-11" db="EMBL/GenBank/DDBJ databases">
        <authorList>
            <person name="Amaro Gonzalez C."/>
        </authorList>
    </citation>
    <scope>NUCLEOTIDE SEQUENCE</scope>
</reference>
<sequence length="41" mass="4643">MKLYSNNYLQPGRSISVLDFWVVAVLIKCLISTVQKLQCAV</sequence>
<proteinExistence type="predicted"/>
<reference evidence="2" key="2">
    <citation type="journal article" date="2015" name="Fish Shellfish Immunol.">
        <title>Early steps in the European eel (Anguilla anguilla)-Vibrio vulnificus interaction in the gills: Role of the RtxA13 toxin.</title>
        <authorList>
            <person name="Callol A."/>
            <person name="Pajuelo D."/>
            <person name="Ebbesson L."/>
            <person name="Teles M."/>
            <person name="MacKenzie S."/>
            <person name="Amaro C."/>
        </authorList>
    </citation>
    <scope>NUCLEOTIDE SEQUENCE</scope>
</reference>
<dbReference type="EMBL" id="GBXM01106714">
    <property type="protein sequence ID" value="JAH01863.1"/>
    <property type="molecule type" value="Transcribed_RNA"/>
</dbReference>
<name>A0A0E9PDF6_ANGAN</name>
<dbReference type="AlphaFoldDB" id="A0A0E9PDF6"/>
<keyword evidence="1" id="KW-1133">Transmembrane helix</keyword>
<protein>
    <submittedName>
        <fullName evidence="2">Uncharacterized protein</fullName>
    </submittedName>
</protein>
<feature type="transmembrane region" description="Helical" evidence="1">
    <location>
        <begin position="12"/>
        <end position="31"/>
    </location>
</feature>